<organism evidence="3 5">
    <name type="scientific">Zhongshania aliphaticivorans</name>
    <dbReference type="NCBI Taxonomy" id="1470434"/>
    <lineage>
        <taxon>Bacteria</taxon>
        <taxon>Pseudomonadati</taxon>
        <taxon>Pseudomonadota</taxon>
        <taxon>Gammaproteobacteria</taxon>
        <taxon>Cellvibrionales</taxon>
        <taxon>Spongiibacteraceae</taxon>
        <taxon>Zhongshania</taxon>
    </lineage>
</organism>
<protein>
    <recommendedName>
        <fullName evidence="1">HTH luxR-type domain-containing protein</fullName>
    </recommendedName>
</protein>
<evidence type="ECO:0000313" key="5">
    <source>
        <dbReference type="Proteomes" id="UP000439591"/>
    </source>
</evidence>
<dbReference type="Gene3D" id="1.10.10.10">
    <property type="entry name" value="Winged helix-like DNA-binding domain superfamily/Winged helix DNA-binding domain"/>
    <property type="match status" value="1"/>
</dbReference>
<sequence>MHSGKLSQLIGELYRHAHIADGWMAFFAMLETEIPSRSTTLMFEEIETHTTDMVLSRHISDDELQVYGEHYIQTDVWAKEMAELPLFTFHSNEVLSDRIFLSSEFYADYTKPLDIRYACGAYIEDPKIGQAFRVTIQRGHRHKPFSQTELDTLNLFIPHLQNALTIYKRHIALESLQSGFNAITTILDSAAYLLRYDGTLVSNNKLAEELLSQDAALVSGGKLSFKSHKLRETVNQLIHSLGQFIENKASASRTYARTENYQISVEPHLLPSLTTDDQELGILLQIKHIESHIDLDIAGLETLFKLTTSEANVTRLLARGMVVKDISDNMGVKESTIRSHLKAVFSKLRVRSQAELLTKVNASLARTRLELSS</sequence>
<evidence type="ECO:0000313" key="2">
    <source>
        <dbReference type="EMBL" id="CAA0078992.1"/>
    </source>
</evidence>
<keyword evidence="4" id="KW-1185">Reference proteome</keyword>
<evidence type="ECO:0000313" key="4">
    <source>
        <dbReference type="Proteomes" id="UP000435877"/>
    </source>
</evidence>
<reference evidence="4 5" key="1">
    <citation type="submission" date="2019-11" db="EMBL/GenBank/DDBJ databases">
        <authorList>
            <person name="Holert J."/>
        </authorList>
    </citation>
    <scope>NUCLEOTIDE SEQUENCE [LARGE SCALE GENOMIC DNA]</scope>
    <source>
        <strain evidence="3">BC3_2A</strain>
        <strain evidence="2">SB11_1A</strain>
    </source>
</reference>
<dbReference type="PROSITE" id="PS50043">
    <property type="entry name" value="HTH_LUXR_2"/>
    <property type="match status" value="1"/>
</dbReference>
<evidence type="ECO:0000313" key="3">
    <source>
        <dbReference type="EMBL" id="CAA0086416.1"/>
    </source>
</evidence>
<evidence type="ECO:0000259" key="1">
    <source>
        <dbReference type="PROSITE" id="PS50043"/>
    </source>
</evidence>
<dbReference type="SUPFAM" id="SSF46894">
    <property type="entry name" value="C-terminal effector domain of the bipartite response regulators"/>
    <property type="match status" value="1"/>
</dbReference>
<dbReference type="AlphaFoldDB" id="A0A5S9NBB3"/>
<accession>A0A5S9NBB3</accession>
<dbReference type="Proteomes" id="UP000435877">
    <property type="component" value="Unassembled WGS sequence"/>
</dbReference>
<dbReference type="CDD" id="cd06170">
    <property type="entry name" value="LuxR_C_like"/>
    <property type="match status" value="1"/>
</dbReference>
<dbReference type="EMBL" id="CACSIK010000001">
    <property type="protein sequence ID" value="CAA0078992.1"/>
    <property type="molecule type" value="Genomic_DNA"/>
</dbReference>
<dbReference type="EMBL" id="CACSIM010000001">
    <property type="protein sequence ID" value="CAA0086416.1"/>
    <property type="molecule type" value="Genomic_DNA"/>
</dbReference>
<dbReference type="GO" id="GO:0003677">
    <property type="term" value="F:DNA binding"/>
    <property type="evidence" value="ECO:0007669"/>
    <property type="project" value="InterPro"/>
</dbReference>
<dbReference type="InterPro" id="IPR000792">
    <property type="entry name" value="Tscrpt_reg_LuxR_C"/>
</dbReference>
<dbReference type="Proteomes" id="UP000439591">
    <property type="component" value="Unassembled WGS sequence"/>
</dbReference>
<name>A0A5S9NBB3_9GAMM</name>
<dbReference type="PRINTS" id="PR00038">
    <property type="entry name" value="HTHLUXR"/>
</dbReference>
<feature type="domain" description="HTH luxR-type" evidence="1">
    <location>
        <begin position="299"/>
        <end position="364"/>
    </location>
</feature>
<dbReference type="PROSITE" id="PS00622">
    <property type="entry name" value="HTH_LUXR_1"/>
    <property type="match status" value="1"/>
</dbReference>
<dbReference type="SMART" id="SM00421">
    <property type="entry name" value="HTH_LUXR"/>
    <property type="match status" value="1"/>
</dbReference>
<proteinExistence type="predicted"/>
<dbReference type="Pfam" id="PF00196">
    <property type="entry name" value="GerE"/>
    <property type="match status" value="1"/>
</dbReference>
<dbReference type="InterPro" id="IPR036388">
    <property type="entry name" value="WH-like_DNA-bd_sf"/>
</dbReference>
<gene>
    <name evidence="2" type="ORF">IHBHHGIJ_00054</name>
    <name evidence="3" type="ORF">KFEGEMFD_01095</name>
</gene>
<dbReference type="GO" id="GO:0006355">
    <property type="term" value="P:regulation of DNA-templated transcription"/>
    <property type="evidence" value="ECO:0007669"/>
    <property type="project" value="InterPro"/>
</dbReference>
<dbReference type="InterPro" id="IPR016032">
    <property type="entry name" value="Sig_transdc_resp-reg_C-effctor"/>
</dbReference>